<organism evidence="1 2">
    <name type="scientific">Brachyspira hampsonii 30446</name>
    <dbReference type="NCBI Taxonomy" id="1289135"/>
    <lineage>
        <taxon>Bacteria</taxon>
        <taxon>Pseudomonadati</taxon>
        <taxon>Spirochaetota</taxon>
        <taxon>Spirochaetia</taxon>
        <taxon>Brachyspirales</taxon>
        <taxon>Brachyspiraceae</taxon>
        <taxon>Brachyspira</taxon>
    </lineage>
</organism>
<comment type="caution">
    <text evidence="1">The sequence shown here is derived from an EMBL/GenBank/DDBJ whole genome shotgun (WGS) entry which is preliminary data.</text>
</comment>
<proteinExistence type="predicted"/>
<reference evidence="1 2" key="1">
    <citation type="submission" date="2012-07" db="EMBL/GenBank/DDBJ databases">
        <title>Genome sequence of Brachyspira sp. 30446, isolated from a pig with mucohaemorrhagic colitis.</title>
        <authorList>
            <person name="Rubin J.E."/>
            <person name="Fernando C."/>
            <person name="Harding J.C.S."/>
            <person name="Hill J.E."/>
        </authorList>
    </citation>
    <scope>NUCLEOTIDE SEQUENCE [LARGE SCALE GENOMIC DNA]</scope>
    <source>
        <strain evidence="1 2">30446</strain>
    </source>
</reference>
<dbReference type="STRING" id="1289135.A966_07514"/>
<dbReference type="AlphaFoldDB" id="A0A2U4EVI6"/>
<protein>
    <submittedName>
        <fullName evidence="1">Uncharacterized protein</fullName>
    </submittedName>
</protein>
<dbReference type="Proteomes" id="UP000011663">
    <property type="component" value="Unassembled WGS sequence"/>
</dbReference>
<evidence type="ECO:0000313" key="2">
    <source>
        <dbReference type="Proteomes" id="UP000011663"/>
    </source>
</evidence>
<dbReference type="EMBL" id="ALNZ01000026">
    <property type="protein sequence ID" value="EKV56868.1"/>
    <property type="molecule type" value="Genomic_DNA"/>
</dbReference>
<accession>A0A2U4EVI6</accession>
<evidence type="ECO:0000313" key="1">
    <source>
        <dbReference type="EMBL" id="EKV56868.1"/>
    </source>
</evidence>
<gene>
    <name evidence="1" type="ORF">A966_07514</name>
</gene>
<name>A0A2U4EVI6_9SPIR</name>
<sequence>MTIVKQNTSGIKIYLFNFMITPNIFLKNKNILLYYTTEYKSQYFIKKFKIKKQDNITIFILLKNIDSV</sequence>